<evidence type="ECO:0000256" key="4">
    <source>
        <dbReference type="PROSITE-ProRule" id="PRU00024"/>
    </source>
</evidence>
<dbReference type="InterPro" id="IPR017907">
    <property type="entry name" value="Znf_RING_CS"/>
</dbReference>
<dbReference type="InterPro" id="IPR050143">
    <property type="entry name" value="TRIM/RBCC"/>
</dbReference>
<reference evidence="8" key="2">
    <citation type="submission" date="2025-09" db="UniProtKB">
        <authorList>
            <consortium name="Ensembl"/>
        </authorList>
    </citation>
    <scope>IDENTIFICATION</scope>
</reference>
<keyword evidence="1" id="KW-0479">Metal-binding</keyword>
<evidence type="ECO:0000313" key="8">
    <source>
        <dbReference type="Ensembl" id="ENSSLUP00000002611.1"/>
    </source>
</evidence>
<dbReference type="SMART" id="SM00184">
    <property type="entry name" value="RING"/>
    <property type="match status" value="1"/>
</dbReference>
<dbReference type="SUPFAM" id="SSF57845">
    <property type="entry name" value="B-box zinc-binding domain"/>
    <property type="match status" value="1"/>
</dbReference>
<feature type="domain" description="RING-type" evidence="6">
    <location>
        <begin position="13"/>
        <end position="53"/>
    </location>
</feature>
<dbReference type="AlphaFoldDB" id="A0A8C9WZA6"/>
<evidence type="ECO:0000256" key="3">
    <source>
        <dbReference type="ARBA" id="ARBA00022833"/>
    </source>
</evidence>
<sequence>MAATSFSEEDLLCPLCSEIYYLPVLLKCGHNICKVCLQKFWEWKGCRECPVCRTVSVPGRPPINLLLKIAVDEYQVQKTSRNQQVCLLHNEKLKLFCQNDEVLICLVCQSSKQHKVHECCPVEEGAQQKKVKIETEETQLEAIKEEFEKLRQFLQEQENSRLKVLKQEEEIKTQVMYEKLENIKGQIKTLSSTIRLQADKKEVCLTHHLPKGIPTVPSP</sequence>
<dbReference type="GO" id="GO:0008270">
    <property type="term" value="F:zinc ion binding"/>
    <property type="evidence" value="ECO:0007669"/>
    <property type="project" value="UniProtKB-KW"/>
</dbReference>
<protein>
    <submittedName>
        <fullName evidence="8">Uncharacterized protein</fullName>
    </submittedName>
</protein>
<name>A0A8C9WZA6_SANLU</name>
<evidence type="ECO:0000256" key="1">
    <source>
        <dbReference type="ARBA" id="ARBA00022723"/>
    </source>
</evidence>
<dbReference type="Ensembl" id="ENSSLUT00000002707.1">
    <property type="protein sequence ID" value="ENSSLUP00000002611.1"/>
    <property type="gene ID" value="ENSSLUG00000001166.1"/>
</dbReference>
<evidence type="ECO:0000256" key="2">
    <source>
        <dbReference type="ARBA" id="ARBA00022771"/>
    </source>
</evidence>
<feature type="domain" description="B box-type" evidence="7">
    <location>
        <begin position="81"/>
        <end position="122"/>
    </location>
</feature>
<dbReference type="GeneTree" id="ENSGT00510000048454"/>
<keyword evidence="9" id="KW-1185">Reference proteome</keyword>
<organism evidence="8 9">
    <name type="scientific">Sander lucioperca</name>
    <name type="common">Pike-perch</name>
    <name type="synonym">Perca lucioperca</name>
    <dbReference type="NCBI Taxonomy" id="283035"/>
    <lineage>
        <taxon>Eukaryota</taxon>
        <taxon>Metazoa</taxon>
        <taxon>Chordata</taxon>
        <taxon>Craniata</taxon>
        <taxon>Vertebrata</taxon>
        <taxon>Euteleostomi</taxon>
        <taxon>Actinopterygii</taxon>
        <taxon>Neopterygii</taxon>
        <taxon>Teleostei</taxon>
        <taxon>Neoteleostei</taxon>
        <taxon>Acanthomorphata</taxon>
        <taxon>Eupercaria</taxon>
        <taxon>Perciformes</taxon>
        <taxon>Percoidei</taxon>
        <taxon>Percidae</taxon>
        <taxon>Luciopercinae</taxon>
        <taxon>Sander</taxon>
    </lineage>
</organism>
<dbReference type="Pfam" id="PF13445">
    <property type="entry name" value="zf-RING_UBOX"/>
    <property type="match status" value="1"/>
</dbReference>
<evidence type="ECO:0000313" key="9">
    <source>
        <dbReference type="Proteomes" id="UP000694568"/>
    </source>
</evidence>
<dbReference type="Gene3D" id="3.30.160.60">
    <property type="entry name" value="Classic Zinc Finger"/>
    <property type="match status" value="1"/>
</dbReference>
<dbReference type="Pfam" id="PF00643">
    <property type="entry name" value="zf-B_box"/>
    <property type="match status" value="1"/>
</dbReference>
<keyword evidence="2 4" id="KW-0863">Zinc-finger</keyword>
<accession>A0A8C9WZA6</accession>
<evidence type="ECO:0000259" key="7">
    <source>
        <dbReference type="PROSITE" id="PS50119"/>
    </source>
</evidence>
<dbReference type="PROSITE" id="PS50119">
    <property type="entry name" value="ZF_BBOX"/>
    <property type="match status" value="1"/>
</dbReference>
<keyword evidence="3" id="KW-0862">Zinc</keyword>
<dbReference type="InterPro" id="IPR000315">
    <property type="entry name" value="Znf_B-box"/>
</dbReference>
<dbReference type="PANTHER" id="PTHR24103">
    <property type="entry name" value="E3 UBIQUITIN-PROTEIN LIGASE TRIM"/>
    <property type="match status" value="1"/>
</dbReference>
<dbReference type="SMART" id="SM00336">
    <property type="entry name" value="BBOX"/>
    <property type="match status" value="1"/>
</dbReference>
<dbReference type="Proteomes" id="UP000694568">
    <property type="component" value="Unplaced"/>
</dbReference>
<keyword evidence="5" id="KW-0175">Coiled coil</keyword>
<evidence type="ECO:0000259" key="6">
    <source>
        <dbReference type="PROSITE" id="PS50089"/>
    </source>
</evidence>
<dbReference type="InterPro" id="IPR001841">
    <property type="entry name" value="Znf_RING"/>
</dbReference>
<reference evidence="8" key="1">
    <citation type="submission" date="2025-08" db="UniProtKB">
        <authorList>
            <consortium name="Ensembl"/>
        </authorList>
    </citation>
    <scope>IDENTIFICATION</scope>
</reference>
<dbReference type="InterPro" id="IPR027370">
    <property type="entry name" value="Znf-RING_euk"/>
</dbReference>
<evidence type="ECO:0000256" key="5">
    <source>
        <dbReference type="SAM" id="Coils"/>
    </source>
</evidence>
<dbReference type="Gene3D" id="3.30.40.10">
    <property type="entry name" value="Zinc/RING finger domain, C3HC4 (zinc finger)"/>
    <property type="match status" value="1"/>
</dbReference>
<dbReference type="InterPro" id="IPR013083">
    <property type="entry name" value="Znf_RING/FYVE/PHD"/>
</dbReference>
<dbReference type="PROSITE" id="PS50089">
    <property type="entry name" value="ZF_RING_2"/>
    <property type="match status" value="1"/>
</dbReference>
<proteinExistence type="predicted"/>
<feature type="coiled-coil region" evidence="5">
    <location>
        <begin position="126"/>
        <end position="160"/>
    </location>
</feature>
<dbReference type="SUPFAM" id="SSF57850">
    <property type="entry name" value="RING/U-box"/>
    <property type="match status" value="1"/>
</dbReference>
<dbReference type="PROSITE" id="PS00518">
    <property type="entry name" value="ZF_RING_1"/>
    <property type="match status" value="1"/>
</dbReference>